<gene>
    <name evidence="1" type="ordered locus">MAE_21580</name>
</gene>
<dbReference type="EMBL" id="AP009552">
    <property type="protein sequence ID" value="BAG01980.1"/>
    <property type="molecule type" value="Genomic_DNA"/>
</dbReference>
<dbReference type="AlphaFoldDB" id="B0JFX5"/>
<dbReference type="EnsemblBacteria" id="BAG01980">
    <property type="protein sequence ID" value="BAG01980"/>
    <property type="gene ID" value="MAE_21580"/>
</dbReference>
<name>B0JFX5_MICAN</name>
<dbReference type="KEGG" id="mar:MAE_21580"/>
<accession>B0JFX5</accession>
<evidence type="ECO:0000313" key="1">
    <source>
        <dbReference type="EMBL" id="BAG01980.1"/>
    </source>
</evidence>
<reference evidence="1 2" key="1">
    <citation type="journal article" date="2007" name="DNA Res.">
        <title>Complete genomic structure of the bloom-forming toxic cyanobacterium Microcystis aeruginosa NIES-843.</title>
        <authorList>
            <person name="Kaneko T."/>
            <person name="Nakajima N."/>
            <person name="Okamoto S."/>
            <person name="Suzuki I."/>
            <person name="Tanabe Y."/>
            <person name="Tamaoki M."/>
            <person name="Nakamura Y."/>
            <person name="Kasai F."/>
            <person name="Watanabe A."/>
            <person name="Kawashima K."/>
            <person name="Kishida Y."/>
            <person name="Ono A."/>
            <person name="Shimizu Y."/>
            <person name="Takahashi C."/>
            <person name="Minami C."/>
            <person name="Fujishiro T."/>
            <person name="Kohara M."/>
            <person name="Katoh M."/>
            <person name="Nakazaki N."/>
            <person name="Nakayama S."/>
            <person name="Yamada M."/>
            <person name="Tabata S."/>
            <person name="Watanabe M.M."/>
        </authorList>
    </citation>
    <scope>NUCLEOTIDE SEQUENCE [LARGE SCALE GENOMIC DNA]</scope>
    <source>
        <strain evidence="2">NIES-843 / IAM M-247</strain>
    </source>
</reference>
<keyword evidence="2" id="KW-1185">Reference proteome</keyword>
<dbReference type="HOGENOM" id="CLU_3063469_0_0_3"/>
<sequence length="53" mass="6203">MSDIPHLIAFDTRSHRPTYVQFHCNEPMSNYTALFTKILIRKIKKDALQIELG</sequence>
<organism evidence="1 2">
    <name type="scientific">Microcystis aeruginosa (strain NIES-843 / IAM M-2473)</name>
    <dbReference type="NCBI Taxonomy" id="449447"/>
    <lineage>
        <taxon>Bacteria</taxon>
        <taxon>Bacillati</taxon>
        <taxon>Cyanobacteriota</taxon>
        <taxon>Cyanophyceae</taxon>
        <taxon>Oscillatoriophycideae</taxon>
        <taxon>Chroococcales</taxon>
        <taxon>Microcystaceae</taxon>
        <taxon>Microcystis</taxon>
    </lineage>
</organism>
<proteinExistence type="predicted"/>
<evidence type="ECO:0000313" key="2">
    <source>
        <dbReference type="Proteomes" id="UP000001510"/>
    </source>
</evidence>
<protein>
    <submittedName>
        <fullName evidence="1">Uncharacterized protein</fullName>
    </submittedName>
</protein>
<dbReference type="Proteomes" id="UP000001510">
    <property type="component" value="Chromosome"/>
</dbReference>
<dbReference type="PaxDb" id="449447-MAE_21580"/>